<dbReference type="InterPro" id="IPR003439">
    <property type="entry name" value="ABC_transporter-like_ATP-bd"/>
</dbReference>
<dbReference type="SUPFAM" id="SSF52540">
    <property type="entry name" value="P-loop containing nucleoside triphosphate hydrolases"/>
    <property type="match status" value="1"/>
</dbReference>
<dbReference type="GO" id="GO:0055085">
    <property type="term" value="P:transmembrane transport"/>
    <property type="evidence" value="ECO:0007669"/>
    <property type="project" value="UniProtKB-ARBA"/>
</dbReference>
<dbReference type="Gene3D" id="3.40.50.300">
    <property type="entry name" value="P-loop containing nucleotide triphosphate hydrolases"/>
    <property type="match status" value="1"/>
</dbReference>
<dbReference type="InterPro" id="IPR027417">
    <property type="entry name" value="P-loop_NTPase"/>
</dbReference>
<evidence type="ECO:0000313" key="7">
    <source>
        <dbReference type="Proteomes" id="UP000199200"/>
    </source>
</evidence>
<dbReference type="Pfam" id="PF00005">
    <property type="entry name" value="ABC_tran"/>
    <property type="match status" value="1"/>
</dbReference>
<dbReference type="NCBIfam" id="TIGR01727">
    <property type="entry name" value="oligo_HPY"/>
    <property type="match status" value="1"/>
</dbReference>
<dbReference type="PROSITE" id="PS00211">
    <property type="entry name" value="ABC_TRANSPORTER_1"/>
    <property type="match status" value="1"/>
</dbReference>
<dbReference type="AlphaFoldDB" id="A0A1H6UEE9"/>
<dbReference type="PANTHER" id="PTHR43776:SF7">
    <property type="entry name" value="D,D-DIPEPTIDE TRANSPORT ATP-BINDING PROTEIN DDPF-RELATED"/>
    <property type="match status" value="1"/>
</dbReference>
<dbReference type="InterPro" id="IPR017871">
    <property type="entry name" value="ABC_transporter-like_CS"/>
</dbReference>
<dbReference type="PROSITE" id="PS50893">
    <property type="entry name" value="ABC_TRANSPORTER_2"/>
    <property type="match status" value="1"/>
</dbReference>
<dbReference type="Proteomes" id="UP000199200">
    <property type="component" value="Unassembled WGS sequence"/>
</dbReference>
<dbReference type="InterPro" id="IPR003593">
    <property type="entry name" value="AAA+_ATPase"/>
</dbReference>
<keyword evidence="7" id="KW-1185">Reference proteome</keyword>
<dbReference type="RefSeq" id="WP_092050048.1">
    <property type="nucleotide sequence ID" value="NZ_FNZF01000001.1"/>
</dbReference>
<dbReference type="Pfam" id="PF08352">
    <property type="entry name" value="oligo_HPY"/>
    <property type="match status" value="1"/>
</dbReference>
<dbReference type="GO" id="GO:0016887">
    <property type="term" value="F:ATP hydrolysis activity"/>
    <property type="evidence" value="ECO:0007669"/>
    <property type="project" value="InterPro"/>
</dbReference>
<dbReference type="SMART" id="SM00382">
    <property type="entry name" value="AAA"/>
    <property type="match status" value="1"/>
</dbReference>
<sequence length="339" mass="38089">MTISAEREVIVEVRNLKKHFEMSNGFLKKTKTTVRAVDGLNFKVYEGETLGIVGESGCGKSTTGQLLLGLMEATEGEIYFRSTDLASMNKEALRKARKDLQVIFQDPYSSLNPRMTVGELIGEPLVVHGIMRGKALRERVIELMQLVGLREHQYDRFPHEFSGGQRQRIGIARALALNPKVIVCDEAVSALDVSIQAQILNLLNRLQKELDLTYVFIAHGLPAVRHISDRIGVMYLGKMVELAGRDELFNNPLHPYSHALLDAVPIPDPKFRKEHELIEGEIPSPSNPPSGCRFHPRCPYATAKCREEEPEYREVLPDHFIACHHPLLDEDTSIVPATH</sequence>
<dbReference type="GO" id="GO:0015833">
    <property type="term" value="P:peptide transport"/>
    <property type="evidence" value="ECO:0007669"/>
    <property type="project" value="InterPro"/>
</dbReference>
<feature type="domain" description="ABC transporter" evidence="5">
    <location>
        <begin position="11"/>
        <end position="261"/>
    </location>
</feature>
<evidence type="ECO:0000256" key="3">
    <source>
        <dbReference type="ARBA" id="ARBA00022741"/>
    </source>
</evidence>
<dbReference type="FunFam" id="3.40.50.300:FF:000016">
    <property type="entry name" value="Oligopeptide ABC transporter ATP-binding component"/>
    <property type="match status" value="1"/>
</dbReference>
<organism evidence="6 7">
    <name type="scientific">Bhargavaea ginsengi</name>
    <dbReference type="NCBI Taxonomy" id="426757"/>
    <lineage>
        <taxon>Bacteria</taxon>
        <taxon>Bacillati</taxon>
        <taxon>Bacillota</taxon>
        <taxon>Bacilli</taxon>
        <taxon>Bacillales</taxon>
        <taxon>Caryophanaceae</taxon>
        <taxon>Bhargavaea</taxon>
    </lineage>
</organism>
<protein>
    <submittedName>
        <fullName evidence="6">Peptide/nickel transport system ATP-binding protein</fullName>
    </submittedName>
</protein>
<reference evidence="7" key="1">
    <citation type="submission" date="2016-10" db="EMBL/GenBank/DDBJ databases">
        <authorList>
            <person name="Varghese N."/>
            <person name="Submissions S."/>
        </authorList>
    </citation>
    <scope>NUCLEOTIDE SEQUENCE [LARGE SCALE GENOMIC DNA]</scope>
    <source>
        <strain evidence="7">CGMCC 1.6763</strain>
    </source>
</reference>
<dbReference type="GO" id="GO:0005524">
    <property type="term" value="F:ATP binding"/>
    <property type="evidence" value="ECO:0007669"/>
    <property type="project" value="UniProtKB-KW"/>
</dbReference>
<name>A0A1H6UEE9_9BACL</name>
<dbReference type="OrthoDB" id="9802264at2"/>
<dbReference type="InterPro" id="IPR050319">
    <property type="entry name" value="ABC_transp_ATP-bind"/>
</dbReference>
<dbReference type="EMBL" id="FNZF01000001">
    <property type="protein sequence ID" value="SEI89996.1"/>
    <property type="molecule type" value="Genomic_DNA"/>
</dbReference>
<dbReference type="CDD" id="cd03257">
    <property type="entry name" value="ABC_NikE_OppD_transporters"/>
    <property type="match status" value="1"/>
</dbReference>
<keyword evidence="3" id="KW-0547">Nucleotide-binding</keyword>
<evidence type="ECO:0000256" key="1">
    <source>
        <dbReference type="ARBA" id="ARBA00005417"/>
    </source>
</evidence>
<accession>A0A1H6UEE9</accession>
<gene>
    <name evidence="6" type="ORF">SAMN04488127_0742</name>
</gene>
<evidence type="ECO:0000313" key="6">
    <source>
        <dbReference type="EMBL" id="SEI89996.1"/>
    </source>
</evidence>
<proteinExistence type="inferred from homology"/>
<evidence type="ECO:0000256" key="4">
    <source>
        <dbReference type="ARBA" id="ARBA00022840"/>
    </source>
</evidence>
<evidence type="ECO:0000259" key="5">
    <source>
        <dbReference type="PROSITE" id="PS50893"/>
    </source>
</evidence>
<dbReference type="PANTHER" id="PTHR43776">
    <property type="entry name" value="TRANSPORT ATP-BINDING PROTEIN"/>
    <property type="match status" value="1"/>
</dbReference>
<comment type="similarity">
    <text evidence="1">Belongs to the ABC transporter superfamily.</text>
</comment>
<keyword evidence="4 6" id="KW-0067">ATP-binding</keyword>
<keyword evidence="2" id="KW-0813">Transport</keyword>
<dbReference type="InterPro" id="IPR013563">
    <property type="entry name" value="Oligopep_ABC_C"/>
</dbReference>
<dbReference type="STRING" id="426757.SAMN04488127_0742"/>
<evidence type="ECO:0000256" key="2">
    <source>
        <dbReference type="ARBA" id="ARBA00022448"/>
    </source>
</evidence>